<sequence>MEDRELLMQRKEIWILMGQWKGGRVKEVEVVGVAMAGMMFVFSEAGAWKGVG</sequence>
<keyword evidence="2" id="KW-1185">Reference proteome</keyword>
<organism evidence="1 2">
    <name type="scientific">Ricinus communis</name>
    <name type="common">Castor bean</name>
    <dbReference type="NCBI Taxonomy" id="3988"/>
    <lineage>
        <taxon>Eukaryota</taxon>
        <taxon>Viridiplantae</taxon>
        <taxon>Streptophyta</taxon>
        <taxon>Embryophyta</taxon>
        <taxon>Tracheophyta</taxon>
        <taxon>Spermatophyta</taxon>
        <taxon>Magnoliopsida</taxon>
        <taxon>eudicotyledons</taxon>
        <taxon>Gunneridae</taxon>
        <taxon>Pentapetalae</taxon>
        <taxon>rosids</taxon>
        <taxon>fabids</taxon>
        <taxon>Malpighiales</taxon>
        <taxon>Euphorbiaceae</taxon>
        <taxon>Acalyphoideae</taxon>
        <taxon>Acalypheae</taxon>
        <taxon>Ricinus</taxon>
    </lineage>
</organism>
<gene>
    <name evidence="1" type="ORF">RCOM_0749480</name>
</gene>
<evidence type="ECO:0000313" key="1">
    <source>
        <dbReference type="EMBL" id="EEF32752.1"/>
    </source>
</evidence>
<proteinExistence type="predicted"/>
<protein>
    <submittedName>
        <fullName evidence="1">Uncharacterized protein</fullName>
    </submittedName>
</protein>
<dbReference type="InParanoid" id="B9SUD8"/>
<dbReference type="EMBL" id="EQ974146">
    <property type="protein sequence ID" value="EEF32752.1"/>
    <property type="molecule type" value="Genomic_DNA"/>
</dbReference>
<dbReference type="Proteomes" id="UP000008311">
    <property type="component" value="Unassembled WGS sequence"/>
</dbReference>
<dbReference type="AlphaFoldDB" id="B9SUD8"/>
<reference evidence="2" key="1">
    <citation type="journal article" date="2010" name="Nat. Biotechnol.">
        <title>Draft genome sequence of the oilseed species Ricinus communis.</title>
        <authorList>
            <person name="Chan A.P."/>
            <person name="Crabtree J."/>
            <person name="Zhao Q."/>
            <person name="Lorenzi H."/>
            <person name="Orvis J."/>
            <person name="Puiu D."/>
            <person name="Melake-Berhan A."/>
            <person name="Jones K.M."/>
            <person name="Redman J."/>
            <person name="Chen G."/>
            <person name="Cahoon E.B."/>
            <person name="Gedil M."/>
            <person name="Stanke M."/>
            <person name="Haas B.J."/>
            <person name="Wortman J.R."/>
            <person name="Fraser-Liggett C.M."/>
            <person name="Ravel J."/>
            <person name="Rabinowicz P.D."/>
        </authorList>
    </citation>
    <scope>NUCLEOTIDE SEQUENCE [LARGE SCALE GENOMIC DNA]</scope>
    <source>
        <strain evidence="2">cv. Hale</strain>
    </source>
</reference>
<accession>B9SUD8</accession>
<name>B9SUD8_RICCO</name>
<evidence type="ECO:0000313" key="2">
    <source>
        <dbReference type="Proteomes" id="UP000008311"/>
    </source>
</evidence>